<dbReference type="EMBL" id="BAAAVM010000064">
    <property type="protein sequence ID" value="GAA3151411.1"/>
    <property type="molecule type" value="Genomic_DNA"/>
</dbReference>
<dbReference type="Proteomes" id="UP001500893">
    <property type="component" value="Unassembled WGS sequence"/>
</dbReference>
<comment type="caution">
    <text evidence="1">The sequence shown here is derived from an EMBL/GenBank/DDBJ whole genome shotgun (WGS) entry which is preliminary data.</text>
</comment>
<evidence type="ECO:0000313" key="1">
    <source>
        <dbReference type="EMBL" id="GAA3151411.1"/>
    </source>
</evidence>
<keyword evidence="2" id="KW-1185">Reference proteome</keyword>
<sequence>MEVGSLFTSGDGWAQPWVLDVGLIESLRFGPPDGHTNLDVAIALTRLLYDDFVSYGTDGRDKRLNNDTVPVVVKAHRAVIERLALEPPVWPFTDHFRMSLVHSLGSWAGGRQSSAGVG</sequence>
<accession>A0ABP6NLM8</accession>
<dbReference type="RefSeq" id="WP_345054592.1">
    <property type="nucleotide sequence ID" value="NZ_BAAAVM010000064.1"/>
</dbReference>
<proteinExistence type="predicted"/>
<reference evidence="2" key="1">
    <citation type="journal article" date="2019" name="Int. J. Syst. Evol. Microbiol.">
        <title>The Global Catalogue of Microorganisms (GCM) 10K type strain sequencing project: providing services to taxonomists for standard genome sequencing and annotation.</title>
        <authorList>
            <consortium name="The Broad Institute Genomics Platform"/>
            <consortium name="The Broad Institute Genome Sequencing Center for Infectious Disease"/>
            <person name="Wu L."/>
            <person name="Ma J."/>
        </authorList>
    </citation>
    <scope>NUCLEOTIDE SEQUENCE [LARGE SCALE GENOMIC DNA]</scope>
    <source>
        <strain evidence="2">JCM 11574</strain>
    </source>
</reference>
<evidence type="ECO:0000313" key="2">
    <source>
        <dbReference type="Proteomes" id="UP001500893"/>
    </source>
</evidence>
<gene>
    <name evidence="1" type="ORF">GCM10010521_43760</name>
</gene>
<name>A0ABP6NLM8_9ACTN</name>
<protein>
    <submittedName>
        <fullName evidence="1">Uncharacterized protein</fullName>
    </submittedName>
</protein>
<organism evidence="1 2">
    <name type="scientific">Streptomyces rameus</name>
    <dbReference type="NCBI Taxonomy" id="68261"/>
    <lineage>
        <taxon>Bacteria</taxon>
        <taxon>Bacillati</taxon>
        <taxon>Actinomycetota</taxon>
        <taxon>Actinomycetes</taxon>
        <taxon>Kitasatosporales</taxon>
        <taxon>Streptomycetaceae</taxon>
        <taxon>Streptomyces</taxon>
    </lineage>
</organism>